<evidence type="ECO:0000313" key="3">
    <source>
        <dbReference type="Proteomes" id="UP001152795"/>
    </source>
</evidence>
<protein>
    <submittedName>
        <fullName evidence="2">Uncharacterized protein</fullName>
    </submittedName>
</protein>
<organism evidence="2 3">
    <name type="scientific">Paramuricea clavata</name>
    <name type="common">Red gorgonian</name>
    <name type="synonym">Violescent sea-whip</name>
    <dbReference type="NCBI Taxonomy" id="317549"/>
    <lineage>
        <taxon>Eukaryota</taxon>
        <taxon>Metazoa</taxon>
        <taxon>Cnidaria</taxon>
        <taxon>Anthozoa</taxon>
        <taxon>Octocorallia</taxon>
        <taxon>Malacalcyonacea</taxon>
        <taxon>Plexauridae</taxon>
        <taxon>Paramuricea</taxon>
    </lineage>
</organism>
<dbReference type="PROSITE" id="PS50802">
    <property type="entry name" value="OTU"/>
    <property type="match status" value="1"/>
</dbReference>
<feature type="region of interest" description="Disordered" evidence="1">
    <location>
        <begin position="1"/>
        <end position="32"/>
    </location>
</feature>
<keyword evidence="3" id="KW-1185">Reference proteome</keyword>
<dbReference type="AlphaFoldDB" id="A0A7D9I5X7"/>
<sequence length="423" mass="48246">MTKGNKGKNKANSNAKSKDHIERKRDERARRNALRKEREAKEYLENDENFVAFSNQLEALGYKIKDIKGDGNCLFRALADQLDGTDDGHLRYRRIIAKYLADHREEFEPFVEDNKSFDEHVKELGKAGTFGGNDSIVAFSRCYGVNVVIHQLNERCWVIQGEVYRKTGDPFRELHISYHNGDHYSSVRRIGDPDDGPAWLFNNQHKDKKETVQYEDKTKNAKKSKTKKTAVLDEAIASEESSDIAIIQAATGCQDLELIQQTLLESNNDLDGTISYILQLQSLGTMEESTDDFSSRANFEDEVNNRTTNFVDEQDETISDLNEDEKGAISTDCQAQNPKADEDLFAKISQGQGGAIPKTKQQTPNSRKRKHIAKQEKKARRMEERRQEIKKKEKESELSEKQNVETNNSTNMPDFLDLEALAI</sequence>
<feature type="compositionally biased region" description="Basic and acidic residues" evidence="1">
    <location>
        <begin position="373"/>
        <end position="403"/>
    </location>
</feature>
<dbReference type="InterPro" id="IPR050704">
    <property type="entry name" value="Peptidase_C85-like"/>
</dbReference>
<dbReference type="GO" id="GO:0016579">
    <property type="term" value="P:protein deubiquitination"/>
    <property type="evidence" value="ECO:0007669"/>
    <property type="project" value="TreeGrafter"/>
</dbReference>
<feature type="region of interest" description="Disordered" evidence="1">
    <location>
        <begin position="289"/>
        <end position="325"/>
    </location>
</feature>
<feature type="compositionally biased region" description="Acidic residues" evidence="1">
    <location>
        <begin position="312"/>
        <end position="323"/>
    </location>
</feature>
<dbReference type="OrthoDB" id="415023at2759"/>
<comment type="caution">
    <text evidence="2">The sequence shown here is derived from an EMBL/GenBank/DDBJ whole genome shotgun (WGS) entry which is preliminary data.</text>
</comment>
<evidence type="ECO:0000256" key="1">
    <source>
        <dbReference type="SAM" id="MobiDB-lite"/>
    </source>
</evidence>
<dbReference type="InterPro" id="IPR038765">
    <property type="entry name" value="Papain-like_cys_pep_sf"/>
</dbReference>
<dbReference type="Gene3D" id="3.90.70.80">
    <property type="match status" value="1"/>
</dbReference>
<dbReference type="PANTHER" id="PTHR12419:SF7">
    <property type="entry name" value="OTU DOMAIN-CONTAINING PROTEIN 3"/>
    <property type="match status" value="1"/>
</dbReference>
<dbReference type="Pfam" id="PF02338">
    <property type="entry name" value="OTU"/>
    <property type="match status" value="1"/>
</dbReference>
<dbReference type="GO" id="GO:0004843">
    <property type="term" value="F:cysteine-type deubiquitinase activity"/>
    <property type="evidence" value="ECO:0007669"/>
    <property type="project" value="TreeGrafter"/>
</dbReference>
<dbReference type="PANTHER" id="PTHR12419">
    <property type="entry name" value="OTU DOMAIN CONTAINING PROTEIN"/>
    <property type="match status" value="1"/>
</dbReference>
<dbReference type="SUPFAM" id="SSF54001">
    <property type="entry name" value="Cysteine proteinases"/>
    <property type="match status" value="1"/>
</dbReference>
<evidence type="ECO:0000313" key="2">
    <source>
        <dbReference type="EMBL" id="CAB4002386.1"/>
    </source>
</evidence>
<reference evidence="2" key="1">
    <citation type="submission" date="2020-04" db="EMBL/GenBank/DDBJ databases">
        <authorList>
            <person name="Alioto T."/>
            <person name="Alioto T."/>
            <person name="Gomez Garrido J."/>
        </authorList>
    </citation>
    <scope>NUCLEOTIDE SEQUENCE</scope>
    <source>
        <strain evidence="2">A484AB</strain>
    </source>
</reference>
<dbReference type="InterPro" id="IPR003323">
    <property type="entry name" value="OTU_dom"/>
</dbReference>
<feature type="compositionally biased region" description="Basic and acidic residues" evidence="1">
    <location>
        <begin position="16"/>
        <end position="32"/>
    </location>
</feature>
<name>A0A7D9I5X7_PARCT</name>
<dbReference type="EMBL" id="CACRXK020004337">
    <property type="protein sequence ID" value="CAB4002386.1"/>
    <property type="molecule type" value="Genomic_DNA"/>
</dbReference>
<proteinExistence type="predicted"/>
<gene>
    <name evidence="2" type="ORF">PACLA_8A035956</name>
</gene>
<feature type="region of interest" description="Disordered" evidence="1">
    <location>
        <begin position="348"/>
        <end position="417"/>
    </location>
</feature>
<accession>A0A7D9I5X7</accession>
<dbReference type="Proteomes" id="UP001152795">
    <property type="component" value="Unassembled WGS sequence"/>
</dbReference>